<sequence>MSLPVLRRSIPLLNQPFRIASSSSLLHTPISRSFHPTSPGASFHFDTHAFVNRLEREGLPRTQAEGIMNALAEVIDESVTNMSAGMVSRSEQEKQSYTQNVDFSQLKSELQVLEKQDQNLMKGENERLMNEVEKLKQQLKEQITRTQAGVRLDLNLEKGRIRDEASLHELKIKEVDTRIESEIAGLRTQIQGAKFSILQYMVTVATGGGALLLAYMRFIR</sequence>
<evidence type="ECO:0000256" key="5">
    <source>
        <dbReference type="ARBA" id="ARBA00022946"/>
    </source>
</evidence>
<organism evidence="12">
    <name type="scientific">Phaffia rhodozyma</name>
    <name type="common">Yeast</name>
    <name type="synonym">Xanthophyllomyces dendrorhous</name>
    <dbReference type="NCBI Taxonomy" id="264483"/>
    <lineage>
        <taxon>Eukaryota</taxon>
        <taxon>Fungi</taxon>
        <taxon>Dikarya</taxon>
        <taxon>Basidiomycota</taxon>
        <taxon>Agaricomycotina</taxon>
        <taxon>Tremellomycetes</taxon>
        <taxon>Cystofilobasidiales</taxon>
        <taxon>Mrakiaceae</taxon>
        <taxon>Phaffia</taxon>
    </lineage>
</organism>
<dbReference type="InterPro" id="IPR024461">
    <property type="entry name" value="CCDC90-like"/>
</dbReference>
<dbReference type="FunFam" id="1.20.5.340:FF:000018">
    <property type="entry name" value="Mitochondrial protein FMP32"/>
    <property type="match status" value="1"/>
</dbReference>
<keyword evidence="8" id="KW-0496">Mitochondrion</keyword>
<evidence type="ECO:0000256" key="8">
    <source>
        <dbReference type="ARBA" id="ARBA00023128"/>
    </source>
</evidence>
<accession>A0A0F7SQ14</accession>
<evidence type="ECO:0000256" key="9">
    <source>
        <dbReference type="ARBA" id="ARBA00023136"/>
    </source>
</evidence>
<evidence type="ECO:0000313" key="12">
    <source>
        <dbReference type="EMBL" id="CED82213.1"/>
    </source>
</evidence>
<keyword evidence="7 10" id="KW-0175">Coiled coil</keyword>
<reference evidence="12" key="1">
    <citation type="submission" date="2014-08" db="EMBL/GenBank/DDBJ databases">
        <authorList>
            <person name="Sharma Rahul"/>
            <person name="Thines Marco"/>
        </authorList>
    </citation>
    <scope>NUCLEOTIDE SEQUENCE</scope>
</reference>
<evidence type="ECO:0000256" key="6">
    <source>
        <dbReference type="ARBA" id="ARBA00022989"/>
    </source>
</evidence>
<dbReference type="AlphaFoldDB" id="A0A0F7SQ14"/>
<evidence type="ECO:0000256" key="3">
    <source>
        <dbReference type="ARBA" id="ARBA00007224"/>
    </source>
</evidence>
<keyword evidence="4 11" id="KW-0812">Transmembrane</keyword>
<evidence type="ECO:0000256" key="1">
    <source>
        <dbReference type="ARBA" id="ARBA00004167"/>
    </source>
</evidence>
<dbReference type="Gene3D" id="1.20.5.340">
    <property type="match status" value="1"/>
</dbReference>
<dbReference type="GO" id="GO:0005739">
    <property type="term" value="C:mitochondrion"/>
    <property type="evidence" value="ECO:0007669"/>
    <property type="project" value="UniProtKB-SubCell"/>
</dbReference>
<keyword evidence="6 11" id="KW-1133">Transmembrane helix</keyword>
<name>A0A0F7SQ14_PHARH</name>
<comment type="subcellular location">
    <subcellularLocation>
        <location evidence="1">Membrane</location>
        <topology evidence="1">Single-pass membrane protein</topology>
    </subcellularLocation>
    <subcellularLocation>
        <location evidence="2">Mitochondrion</location>
    </subcellularLocation>
</comment>
<evidence type="ECO:0000256" key="11">
    <source>
        <dbReference type="SAM" id="Phobius"/>
    </source>
</evidence>
<protein>
    <submittedName>
        <fullName evidence="12">Uncharacterized membrane protein</fullName>
    </submittedName>
</protein>
<dbReference type="GO" id="GO:0033617">
    <property type="term" value="P:mitochondrial respiratory chain complex IV assembly"/>
    <property type="evidence" value="ECO:0007669"/>
    <property type="project" value="TreeGrafter"/>
</dbReference>
<dbReference type="EMBL" id="LN483124">
    <property type="protein sequence ID" value="CED82213.1"/>
    <property type="molecule type" value="Genomic_DNA"/>
</dbReference>
<proteinExistence type="inferred from homology"/>
<evidence type="ECO:0000256" key="4">
    <source>
        <dbReference type="ARBA" id="ARBA00022692"/>
    </source>
</evidence>
<evidence type="ECO:0000256" key="10">
    <source>
        <dbReference type="SAM" id="Coils"/>
    </source>
</evidence>
<keyword evidence="9 11" id="KW-0472">Membrane</keyword>
<feature type="transmembrane region" description="Helical" evidence="11">
    <location>
        <begin position="197"/>
        <end position="216"/>
    </location>
</feature>
<feature type="coiled-coil region" evidence="10">
    <location>
        <begin position="118"/>
        <end position="149"/>
    </location>
</feature>
<keyword evidence="5" id="KW-0809">Transit peptide</keyword>
<comment type="similarity">
    <text evidence="3">Belongs to the CCDC90 family.</text>
</comment>
<evidence type="ECO:0000256" key="7">
    <source>
        <dbReference type="ARBA" id="ARBA00023054"/>
    </source>
</evidence>
<dbReference type="PANTHER" id="PTHR14360">
    <property type="entry name" value="PROTEIN FMP32, MITOCHONDRIAL"/>
    <property type="match status" value="1"/>
</dbReference>
<dbReference type="Pfam" id="PF07798">
    <property type="entry name" value="CCDC90-like"/>
    <property type="match status" value="1"/>
</dbReference>
<evidence type="ECO:0000256" key="2">
    <source>
        <dbReference type="ARBA" id="ARBA00004173"/>
    </source>
</evidence>
<dbReference type="PANTHER" id="PTHR14360:SF1">
    <property type="entry name" value="PROTEIN FMP32, MITOCHONDRIAL"/>
    <property type="match status" value="1"/>
</dbReference>
<dbReference type="GO" id="GO:0016020">
    <property type="term" value="C:membrane"/>
    <property type="evidence" value="ECO:0007669"/>
    <property type="project" value="UniProtKB-SubCell"/>
</dbReference>